<comment type="caution">
    <text evidence="8">The sequence shown here is derived from an EMBL/GenBank/DDBJ whole genome shotgun (WGS) entry which is preliminary data.</text>
</comment>
<dbReference type="PIRSF" id="PIRSF029745">
    <property type="entry name" value="FhaC"/>
    <property type="match status" value="1"/>
</dbReference>
<feature type="domain" description="Polypeptide-transport-associated ShlB-type" evidence="6">
    <location>
        <begin position="92"/>
        <end position="168"/>
    </location>
</feature>
<dbReference type="EMBL" id="JARFYM010000015">
    <property type="protein sequence ID" value="MDL2400985.1"/>
    <property type="molecule type" value="Genomic_DNA"/>
</dbReference>
<keyword evidence="4" id="KW-0732">Signal</keyword>
<dbReference type="InterPro" id="IPR013686">
    <property type="entry name" value="Polypept-transport_assoc_ShlB"/>
</dbReference>
<keyword evidence="3" id="KW-0998">Cell outer membrane</keyword>
<protein>
    <submittedName>
        <fullName evidence="8">ShlB/FhaC/HecB family hemolysin secretion/activation protein</fullName>
    </submittedName>
</protein>
<dbReference type="Pfam" id="PF17287">
    <property type="entry name" value="POTRA_3"/>
    <property type="match status" value="1"/>
</dbReference>
<sequence>MTPAWRPTPAQRGLLSAVRTCGSAAVGALLIAALAASTVAAQQSPNDDFARRRALQNEEQRLDALRKSTPKPAQQLSDQQNAGAAQKGGLCFAITDIEVERVRQFPDTVINKITAPYRNRCIGVGEINTLLRDLTYVYLDKGFVSSRVYVPAQDIAKTKVLRLVAIEGTLADIYINGQPALGSGMLASAFPGMKNHIVNLRDIEQGLDQINRLNSNNAKTAMLPGKISGTSILNIENKPSHPWHLSFGNSNLGQEQTGYSKSSASVGYDNLFGVNDKWSLGYEHTGPDYPWRNDGQGRSDSYTGNASVPYGYWTFSLNGSWYDYHSSVPGNFGTLQTSGDSKELGVAANRVIFRDKDSITTLNSGLTYKETNNFLLGSKIEVGSRRYTVGDFGISHSRRMLGGLWVFDLSYDHGLNLFDAVDPGDAGAGDANPRFSKFTGTVTMNRPFALGDQRFEVDSILTGQYSPDNLFGAEQISLGGYSTVRGSRETMLYGNNGFFIRNDLVWRTQPFANNAGPAKIFGELHPYVGLDYGRIASQTRYQIEGGDMLGWTVGAKLAGGNLNLDIGYSDVLAGTIGKKDGGLLFVSASVRW</sequence>
<dbReference type="Pfam" id="PF08479">
    <property type="entry name" value="POTRA_2"/>
    <property type="match status" value="1"/>
</dbReference>
<dbReference type="RefSeq" id="WP_285870150.1">
    <property type="nucleotide sequence ID" value="NZ_JARFYM010000015.1"/>
</dbReference>
<evidence type="ECO:0000259" key="7">
    <source>
        <dbReference type="Pfam" id="PF17287"/>
    </source>
</evidence>
<evidence type="ECO:0000256" key="2">
    <source>
        <dbReference type="ARBA" id="ARBA00022692"/>
    </source>
</evidence>
<dbReference type="InterPro" id="IPR035251">
    <property type="entry name" value="ShlB_POTRA"/>
</dbReference>
<evidence type="ECO:0000256" key="3">
    <source>
        <dbReference type="ARBA" id="ARBA00023237"/>
    </source>
</evidence>
<proteinExistence type="predicted"/>
<dbReference type="Gene3D" id="2.40.160.50">
    <property type="entry name" value="membrane protein fhac: a member of the omp85/tpsb transporter family"/>
    <property type="match status" value="1"/>
</dbReference>
<evidence type="ECO:0000256" key="4">
    <source>
        <dbReference type="SAM" id="SignalP"/>
    </source>
</evidence>
<feature type="chain" id="PRO_5045722909" evidence="4">
    <location>
        <begin position="41"/>
        <end position="592"/>
    </location>
</feature>
<evidence type="ECO:0000259" key="5">
    <source>
        <dbReference type="Pfam" id="PF03865"/>
    </source>
</evidence>
<keyword evidence="9" id="KW-1185">Reference proteome</keyword>
<dbReference type="Pfam" id="PF03865">
    <property type="entry name" value="ShlB"/>
    <property type="match status" value="1"/>
</dbReference>
<dbReference type="PANTHER" id="PTHR34597">
    <property type="entry name" value="SLR1661 PROTEIN"/>
    <property type="match status" value="1"/>
</dbReference>
<accession>A0ABT7JYZ1</accession>
<evidence type="ECO:0000313" key="8">
    <source>
        <dbReference type="EMBL" id="MDL2400985.1"/>
    </source>
</evidence>
<dbReference type="Gene3D" id="3.10.20.310">
    <property type="entry name" value="membrane protein fhac"/>
    <property type="match status" value="1"/>
</dbReference>
<keyword evidence="1" id="KW-1134">Transmembrane beta strand</keyword>
<feature type="signal peptide" evidence="4">
    <location>
        <begin position="1"/>
        <end position="40"/>
    </location>
</feature>
<gene>
    <name evidence="8" type="ORF">PY649_18935</name>
</gene>
<reference evidence="8" key="1">
    <citation type="submission" date="2023-06" db="EMBL/GenBank/DDBJ databases">
        <title>Phylogenetic Diversity of Rhizobium strains.</title>
        <authorList>
            <person name="Moura F.T."/>
            <person name="Helene L.C.F."/>
            <person name="Hungria M."/>
        </authorList>
    </citation>
    <scope>NUCLEOTIDE SEQUENCE</scope>
    <source>
        <strain evidence="8">CCGE526</strain>
    </source>
</reference>
<dbReference type="Proteomes" id="UP001172645">
    <property type="component" value="Unassembled WGS sequence"/>
</dbReference>
<keyword evidence="1" id="KW-0472">Membrane</keyword>
<evidence type="ECO:0000259" key="6">
    <source>
        <dbReference type="Pfam" id="PF08479"/>
    </source>
</evidence>
<keyword evidence="2" id="KW-0812">Transmembrane</keyword>
<evidence type="ECO:0000313" key="9">
    <source>
        <dbReference type="Proteomes" id="UP001172645"/>
    </source>
</evidence>
<dbReference type="InterPro" id="IPR027282">
    <property type="entry name" value="TPS"/>
</dbReference>
<feature type="domain" description="Haemolysin activator HlyB C-terminal" evidence="5">
    <location>
        <begin position="229"/>
        <end position="557"/>
    </location>
</feature>
<name>A0ABT7JYZ1_9HYPH</name>
<evidence type="ECO:0000256" key="1">
    <source>
        <dbReference type="ARBA" id="ARBA00022452"/>
    </source>
</evidence>
<dbReference type="InterPro" id="IPR005565">
    <property type="entry name" value="Hemolysn_activator_HlyB_C"/>
</dbReference>
<feature type="domain" description="ShlB POTRA" evidence="7">
    <location>
        <begin position="173"/>
        <end position="224"/>
    </location>
</feature>
<organism evidence="8 9">
    <name type="scientific">Rhizobium mayense</name>
    <dbReference type="NCBI Taxonomy" id="1312184"/>
    <lineage>
        <taxon>Bacteria</taxon>
        <taxon>Pseudomonadati</taxon>
        <taxon>Pseudomonadota</taxon>
        <taxon>Alphaproteobacteria</taxon>
        <taxon>Hyphomicrobiales</taxon>
        <taxon>Rhizobiaceae</taxon>
        <taxon>Rhizobium/Agrobacterium group</taxon>
        <taxon>Rhizobium</taxon>
    </lineage>
</organism>
<dbReference type="InterPro" id="IPR051544">
    <property type="entry name" value="TPS_OM_transporter"/>
</dbReference>
<dbReference type="PANTHER" id="PTHR34597:SF3">
    <property type="entry name" value="OUTER MEMBRANE TRANSPORTER CDIB"/>
    <property type="match status" value="1"/>
</dbReference>